<dbReference type="Proteomes" id="UP001237737">
    <property type="component" value="Unassembled WGS sequence"/>
</dbReference>
<feature type="domain" description="MgtC/SapB/SrpB/YhiD N-terminal" evidence="2">
    <location>
        <begin position="14"/>
        <end position="130"/>
    </location>
</feature>
<feature type="transmembrane region" description="Helical" evidence="1">
    <location>
        <begin position="306"/>
        <end position="324"/>
    </location>
</feature>
<feature type="domain" description="DUF4010" evidence="3">
    <location>
        <begin position="179"/>
        <end position="388"/>
    </location>
</feature>
<keyword evidence="1" id="KW-0472">Membrane</keyword>
<feature type="transmembrane region" description="Helical" evidence="1">
    <location>
        <begin position="264"/>
        <end position="286"/>
    </location>
</feature>
<dbReference type="RefSeq" id="WP_306848368.1">
    <property type="nucleotide sequence ID" value="NZ_JAUSSK010000002.1"/>
</dbReference>
<feature type="transmembrane region" description="Helical" evidence="1">
    <location>
        <begin position="369"/>
        <end position="387"/>
    </location>
</feature>
<dbReference type="EMBL" id="JAUSSK010000002">
    <property type="protein sequence ID" value="MDQ0009115.1"/>
    <property type="molecule type" value="Genomic_DNA"/>
</dbReference>
<dbReference type="Pfam" id="PF02308">
    <property type="entry name" value="MgtC"/>
    <property type="match status" value="1"/>
</dbReference>
<feature type="transmembrane region" description="Helical" evidence="1">
    <location>
        <begin position="144"/>
        <end position="160"/>
    </location>
</feature>
<evidence type="ECO:0000313" key="5">
    <source>
        <dbReference type="Proteomes" id="UP001237737"/>
    </source>
</evidence>
<feature type="transmembrane region" description="Helical" evidence="1">
    <location>
        <begin position="199"/>
        <end position="219"/>
    </location>
</feature>
<feature type="transmembrane region" description="Helical" evidence="1">
    <location>
        <begin position="239"/>
        <end position="257"/>
    </location>
</feature>
<feature type="transmembrane region" description="Helical" evidence="1">
    <location>
        <begin position="336"/>
        <end position="357"/>
    </location>
</feature>
<name>A0ABT9SWG2_9GAMM</name>
<reference evidence="4 5" key="1">
    <citation type="submission" date="2023-07" db="EMBL/GenBank/DDBJ databases">
        <title>Sorghum-associated microbial communities from plants grown in Nebraska, USA.</title>
        <authorList>
            <person name="Schachtman D."/>
        </authorList>
    </citation>
    <scope>NUCLEOTIDE SEQUENCE [LARGE SCALE GENOMIC DNA]</scope>
    <source>
        <strain evidence="4 5">CC60</strain>
    </source>
</reference>
<feature type="transmembrane region" description="Helical" evidence="1">
    <location>
        <begin position="172"/>
        <end position="192"/>
    </location>
</feature>
<sequence>MMSMDIGAAIYGMGAALIVGLLVGLERERAKGDGPEREPAGIRTFALLGLCGAVATLLGAVVTAVAGLAIGTMMLASYRRTRDRDPGLTTEIAMLATFLLGALAMSSPPLACGVGAAVAIILASKRRLHHISRHLISGQDLHDLLLLAGATFIVLPLLPDRTLDPWHALNPYRLWLLVIAVMAVSAVGYVMLRALGSRSAVAFAGLAGGFVSSTATIVAMGDRARATPEVVAAASSGGVASNVATFAQLAVVVGMLSPPLLAHLALPLAVAGGVAIGMALLLGFHSSASPSDTAAFAGKRPFEPRSAIRFMLMFAGIILLAAIIRDYLGSTSIPWVLAMSGIADVHAAAASAAQMVSSGKATIETGEQGVLAALVANTLLKCVLAVFRGGREYALRLVPCVLAATAVFAIVLAID</sequence>
<accession>A0ABT9SWG2</accession>
<evidence type="ECO:0000259" key="3">
    <source>
        <dbReference type="Pfam" id="PF13194"/>
    </source>
</evidence>
<organism evidence="4 5">
    <name type="scientific">Luteibacter jiangsuensis</name>
    <dbReference type="NCBI Taxonomy" id="637577"/>
    <lineage>
        <taxon>Bacteria</taxon>
        <taxon>Pseudomonadati</taxon>
        <taxon>Pseudomonadota</taxon>
        <taxon>Gammaproteobacteria</taxon>
        <taxon>Lysobacterales</taxon>
        <taxon>Rhodanobacteraceae</taxon>
        <taxon>Luteibacter</taxon>
    </lineage>
</organism>
<keyword evidence="1" id="KW-0812">Transmembrane</keyword>
<dbReference type="Pfam" id="PF13194">
    <property type="entry name" value="DUF4010"/>
    <property type="match status" value="1"/>
</dbReference>
<evidence type="ECO:0000313" key="4">
    <source>
        <dbReference type="EMBL" id="MDQ0009115.1"/>
    </source>
</evidence>
<feature type="transmembrane region" description="Helical" evidence="1">
    <location>
        <begin position="45"/>
        <end position="78"/>
    </location>
</feature>
<feature type="transmembrane region" description="Helical" evidence="1">
    <location>
        <begin position="6"/>
        <end position="25"/>
    </location>
</feature>
<comment type="caution">
    <text evidence="4">The sequence shown here is derived from an EMBL/GenBank/DDBJ whole genome shotgun (WGS) entry which is preliminary data.</text>
</comment>
<keyword evidence="1" id="KW-1133">Transmembrane helix</keyword>
<dbReference type="PANTHER" id="PTHR39084">
    <property type="entry name" value="MEMBRANE PROTEIN-RELATED"/>
    <property type="match status" value="1"/>
</dbReference>
<dbReference type="PANTHER" id="PTHR39084:SF1">
    <property type="entry name" value="DUF4010 DOMAIN-CONTAINING PROTEIN"/>
    <property type="match status" value="1"/>
</dbReference>
<dbReference type="InterPro" id="IPR025105">
    <property type="entry name" value="DUF4010"/>
</dbReference>
<dbReference type="InterPro" id="IPR049177">
    <property type="entry name" value="MgtC_SapB_SrpB_YhiD_N"/>
</dbReference>
<gene>
    <name evidence="4" type="ORF">J2T07_001292</name>
</gene>
<evidence type="ECO:0000259" key="2">
    <source>
        <dbReference type="Pfam" id="PF02308"/>
    </source>
</evidence>
<feature type="transmembrane region" description="Helical" evidence="1">
    <location>
        <begin position="394"/>
        <end position="414"/>
    </location>
</feature>
<proteinExistence type="predicted"/>
<feature type="transmembrane region" description="Helical" evidence="1">
    <location>
        <begin position="98"/>
        <end position="123"/>
    </location>
</feature>
<evidence type="ECO:0000256" key="1">
    <source>
        <dbReference type="SAM" id="Phobius"/>
    </source>
</evidence>
<protein>
    <submittedName>
        <fullName evidence="4">Uncharacterized membrane protein (DUF4010 family)</fullName>
    </submittedName>
</protein>
<keyword evidence="5" id="KW-1185">Reference proteome</keyword>